<dbReference type="Proteomes" id="UP001153709">
    <property type="component" value="Chromosome 3"/>
</dbReference>
<evidence type="ECO:0000313" key="1">
    <source>
        <dbReference type="EMBL" id="CAG9832253.1"/>
    </source>
</evidence>
<organism evidence="1 2">
    <name type="scientific">Diabrotica balteata</name>
    <name type="common">Banded cucumber beetle</name>
    <dbReference type="NCBI Taxonomy" id="107213"/>
    <lineage>
        <taxon>Eukaryota</taxon>
        <taxon>Metazoa</taxon>
        <taxon>Ecdysozoa</taxon>
        <taxon>Arthropoda</taxon>
        <taxon>Hexapoda</taxon>
        <taxon>Insecta</taxon>
        <taxon>Pterygota</taxon>
        <taxon>Neoptera</taxon>
        <taxon>Endopterygota</taxon>
        <taxon>Coleoptera</taxon>
        <taxon>Polyphaga</taxon>
        <taxon>Cucujiformia</taxon>
        <taxon>Chrysomeloidea</taxon>
        <taxon>Chrysomelidae</taxon>
        <taxon>Galerucinae</taxon>
        <taxon>Diabroticina</taxon>
        <taxon>Diabroticites</taxon>
        <taxon>Diabrotica</taxon>
    </lineage>
</organism>
<sequence length="81" mass="9619">MDVKQEISEETFKVEIEYNELDNALFDGIKCEIQEESNRESIHNTYDYLDLNKSPSNTEIYQYKDESKLNLFEENQKTETG</sequence>
<name>A0A9N9SYY3_DIABA</name>
<evidence type="ECO:0000313" key="2">
    <source>
        <dbReference type="Proteomes" id="UP001153709"/>
    </source>
</evidence>
<proteinExistence type="predicted"/>
<accession>A0A9N9SYY3</accession>
<gene>
    <name evidence="1" type="ORF">DIABBA_LOCUS5771</name>
</gene>
<dbReference type="EMBL" id="OU898278">
    <property type="protein sequence ID" value="CAG9832253.1"/>
    <property type="molecule type" value="Genomic_DNA"/>
</dbReference>
<protein>
    <submittedName>
        <fullName evidence="1">Uncharacterized protein</fullName>
    </submittedName>
</protein>
<dbReference type="OrthoDB" id="6791791at2759"/>
<keyword evidence="2" id="KW-1185">Reference proteome</keyword>
<dbReference type="AlphaFoldDB" id="A0A9N9SYY3"/>
<reference evidence="1" key="1">
    <citation type="submission" date="2022-01" db="EMBL/GenBank/DDBJ databases">
        <authorList>
            <person name="King R."/>
        </authorList>
    </citation>
    <scope>NUCLEOTIDE SEQUENCE</scope>
</reference>